<dbReference type="Gene3D" id="6.10.340.10">
    <property type="match status" value="1"/>
</dbReference>
<evidence type="ECO:0000256" key="3">
    <source>
        <dbReference type="PROSITE-ProRule" id="PRU00284"/>
    </source>
</evidence>
<evidence type="ECO:0000259" key="8">
    <source>
        <dbReference type="PROSITE" id="PS50885"/>
    </source>
</evidence>
<organism evidence="9 10">
    <name type="scientific">Sphingomonas suaedae</name>
    <dbReference type="NCBI Taxonomy" id="2599297"/>
    <lineage>
        <taxon>Bacteria</taxon>
        <taxon>Pseudomonadati</taxon>
        <taxon>Pseudomonadota</taxon>
        <taxon>Alphaproteobacteria</taxon>
        <taxon>Sphingomonadales</taxon>
        <taxon>Sphingomonadaceae</taxon>
        <taxon>Sphingomonas</taxon>
    </lineage>
</organism>
<dbReference type="SUPFAM" id="SSF158472">
    <property type="entry name" value="HAMP domain-like"/>
    <property type="match status" value="1"/>
</dbReference>
<feature type="domain" description="Methyl-accepting transducer" evidence="7">
    <location>
        <begin position="358"/>
        <end position="587"/>
    </location>
</feature>
<proteinExistence type="inferred from homology"/>
<dbReference type="PANTHER" id="PTHR43531">
    <property type="entry name" value="PROTEIN ICFG"/>
    <property type="match status" value="1"/>
</dbReference>
<dbReference type="SMART" id="SM00283">
    <property type="entry name" value="MA"/>
    <property type="match status" value="1"/>
</dbReference>
<feature type="transmembrane region" description="Helical" evidence="6">
    <location>
        <begin position="216"/>
        <end position="236"/>
    </location>
</feature>
<feature type="compositionally biased region" description="Polar residues" evidence="5">
    <location>
        <begin position="613"/>
        <end position="622"/>
    </location>
</feature>
<keyword evidence="4" id="KW-0175">Coiled coil</keyword>
<dbReference type="Pfam" id="PF00015">
    <property type="entry name" value="MCPsignal"/>
    <property type="match status" value="1"/>
</dbReference>
<dbReference type="Pfam" id="PF00672">
    <property type="entry name" value="HAMP"/>
    <property type="match status" value="1"/>
</dbReference>
<dbReference type="GO" id="GO:0006935">
    <property type="term" value="P:chemotaxis"/>
    <property type="evidence" value="ECO:0007669"/>
    <property type="project" value="UniProtKB-KW"/>
</dbReference>
<dbReference type="SMART" id="SM00304">
    <property type="entry name" value="HAMP"/>
    <property type="match status" value="2"/>
</dbReference>
<feature type="region of interest" description="Disordered" evidence="5">
    <location>
        <begin position="598"/>
        <end position="622"/>
    </location>
</feature>
<evidence type="ECO:0000256" key="4">
    <source>
        <dbReference type="SAM" id="Coils"/>
    </source>
</evidence>
<dbReference type="InterPro" id="IPR007891">
    <property type="entry name" value="CHASE3"/>
</dbReference>
<dbReference type="Pfam" id="PF05227">
    <property type="entry name" value="CHASE3"/>
    <property type="match status" value="1"/>
</dbReference>
<dbReference type="InterPro" id="IPR003660">
    <property type="entry name" value="HAMP_dom"/>
</dbReference>
<dbReference type="Gene3D" id="1.10.287.950">
    <property type="entry name" value="Methyl-accepting chemotaxis protein"/>
    <property type="match status" value="1"/>
</dbReference>
<evidence type="ECO:0000259" key="7">
    <source>
        <dbReference type="PROSITE" id="PS50111"/>
    </source>
</evidence>
<dbReference type="Proteomes" id="UP000318055">
    <property type="component" value="Chromosome"/>
</dbReference>
<gene>
    <name evidence="9" type="ORF">FPZ54_06755</name>
</gene>
<protein>
    <submittedName>
        <fullName evidence="9">HAMP domain-containing protein</fullName>
    </submittedName>
</protein>
<keyword evidence="1" id="KW-0145">Chemotaxis</keyword>
<dbReference type="InterPro" id="IPR004090">
    <property type="entry name" value="Chemotax_Me-accpt_rcpt"/>
</dbReference>
<dbReference type="EMBL" id="CP042239">
    <property type="protein sequence ID" value="QDX25747.1"/>
    <property type="molecule type" value="Genomic_DNA"/>
</dbReference>
<dbReference type="PROSITE" id="PS50111">
    <property type="entry name" value="CHEMOTAXIS_TRANSDUC_2"/>
    <property type="match status" value="1"/>
</dbReference>
<comment type="similarity">
    <text evidence="2">Belongs to the methyl-accepting chemotaxis (MCP) protein family.</text>
</comment>
<keyword evidence="6" id="KW-0812">Transmembrane</keyword>
<dbReference type="PRINTS" id="PR00260">
    <property type="entry name" value="CHEMTRNSDUCR"/>
</dbReference>
<sequence length="622" mass="65944">MPAPDRRDGCGPIMTAFGRPQRRRLPINNKGFFPMQNWPIWRKLAASFLLLVLTFAGVSALIVSSMSGLQKAQTEKAHAHEAARVAQTLLYLTLEQMNAVRGFTILGQDAFYKTYVENRDLVAPAVADIRKFSEGHDFGALIDEYAAATEAWQKEKLEPTIALARNPATRLEAQELAGKKQLGRIRDAIEVIDKAQGDRVVAADAEEARLRSAVQWTLGLGIAIMVALSGGLAYLLNRSIAKPVSDMVGKMGRLAAGDHAVEAQTGDRRDEIGDMGRALHVFRDAAIEKERSEAAKRAADAEQKKVVDLLSGALKRLSAGDVSHSIDADVAPAYQGLRDDYNAAVGGLRNLVTAVSQSVSAIRTGTSEIASATNDLARRTESNAASIEETAAAVTQIDGSVRANTDAAGQTVNRASRAHEAVESGRSVADEAMQAMTRVSDSARGIDDVIEGLDKIAFQTRVLAMNAAVEAGRAGEAGRGFAVVADLVSALAMRAEEESKQAREQLTATQVDIEGAVEAVRRVDAALVGIAGDVDEVNGLLNSVAEGSRSQATAIGEVSGAIQSLDSATQQNAAMVEQTSAAARTLSVEADRLAEHASAFEPGLRRDHGAGNGTTQDWEMAA</sequence>
<dbReference type="PROSITE" id="PS50885">
    <property type="entry name" value="HAMP"/>
    <property type="match status" value="1"/>
</dbReference>
<dbReference type="InterPro" id="IPR051310">
    <property type="entry name" value="MCP_chemotaxis"/>
</dbReference>
<dbReference type="InterPro" id="IPR004089">
    <property type="entry name" value="MCPsignal_dom"/>
</dbReference>
<dbReference type="PANTHER" id="PTHR43531:SF11">
    <property type="entry name" value="METHYL-ACCEPTING CHEMOTAXIS PROTEIN 3"/>
    <property type="match status" value="1"/>
</dbReference>
<evidence type="ECO:0000256" key="6">
    <source>
        <dbReference type="SAM" id="Phobius"/>
    </source>
</evidence>
<evidence type="ECO:0000256" key="5">
    <source>
        <dbReference type="SAM" id="MobiDB-lite"/>
    </source>
</evidence>
<keyword evidence="6" id="KW-1133">Transmembrane helix</keyword>
<dbReference type="SUPFAM" id="SSF58104">
    <property type="entry name" value="Methyl-accepting chemotaxis protein (MCP) signaling domain"/>
    <property type="match status" value="1"/>
</dbReference>
<dbReference type="GO" id="GO:0004888">
    <property type="term" value="F:transmembrane signaling receptor activity"/>
    <property type="evidence" value="ECO:0007669"/>
    <property type="project" value="InterPro"/>
</dbReference>
<evidence type="ECO:0000256" key="1">
    <source>
        <dbReference type="ARBA" id="ARBA00022500"/>
    </source>
</evidence>
<dbReference type="GO" id="GO:0007165">
    <property type="term" value="P:signal transduction"/>
    <property type="evidence" value="ECO:0007669"/>
    <property type="project" value="UniProtKB-KW"/>
</dbReference>
<name>A0A518RE56_9SPHN</name>
<accession>A0A518RE56</accession>
<reference evidence="9 10" key="1">
    <citation type="submission" date="2019-07" db="EMBL/GenBank/DDBJ databases">
        <title>Sphingomonas alkalisoli sp. nov., isolated from rhizosphere soil of Suaedae salsa.</title>
        <authorList>
            <person name="Zhang H."/>
            <person name="Xu L."/>
            <person name="Zhang J.-X."/>
            <person name="Sun J.-Q."/>
        </authorList>
    </citation>
    <scope>NUCLEOTIDE SEQUENCE [LARGE SCALE GENOMIC DNA]</scope>
    <source>
        <strain evidence="9 10">XS-10</strain>
    </source>
</reference>
<evidence type="ECO:0000256" key="2">
    <source>
        <dbReference type="ARBA" id="ARBA00029447"/>
    </source>
</evidence>
<keyword evidence="3" id="KW-0807">Transducer</keyword>
<evidence type="ECO:0000313" key="9">
    <source>
        <dbReference type="EMBL" id="QDX25747.1"/>
    </source>
</evidence>
<keyword evidence="6" id="KW-0472">Membrane</keyword>
<keyword evidence="10" id="KW-1185">Reference proteome</keyword>
<dbReference type="OrthoDB" id="5292010at2"/>
<dbReference type="KEGG" id="ssua:FPZ54_06755"/>
<evidence type="ECO:0000313" key="10">
    <source>
        <dbReference type="Proteomes" id="UP000318055"/>
    </source>
</evidence>
<feature type="coiled-coil region" evidence="4">
    <location>
        <begin position="485"/>
        <end position="512"/>
    </location>
</feature>
<dbReference type="GO" id="GO:0005886">
    <property type="term" value="C:plasma membrane"/>
    <property type="evidence" value="ECO:0007669"/>
    <property type="project" value="TreeGrafter"/>
</dbReference>
<dbReference type="AlphaFoldDB" id="A0A518RE56"/>
<feature type="domain" description="HAMP" evidence="8">
    <location>
        <begin position="238"/>
        <end position="291"/>
    </location>
</feature>